<keyword evidence="6" id="KW-1185">Reference proteome</keyword>
<dbReference type="GO" id="GO:0005737">
    <property type="term" value="C:cytoplasm"/>
    <property type="evidence" value="ECO:0007669"/>
    <property type="project" value="UniProtKB-SubCell"/>
</dbReference>
<name>A0A914WEX8_9BILA</name>
<accession>A0A914WEX8</accession>
<evidence type="ECO:0000256" key="4">
    <source>
        <dbReference type="SAM" id="Coils"/>
    </source>
</evidence>
<evidence type="ECO:0000313" key="7">
    <source>
        <dbReference type="WBParaSite" id="PSAMB.scaffold4027size15959.g23247.t1"/>
    </source>
</evidence>
<feature type="region of interest" description="Disordered" evidence="5">
    <location>
        <begin position="1"/>
        <end position="27"/>
    </location>
</feature>
<dbReference type="WBParaSite" id="PSAMB.scaffold4027size15959.g23247.t1">
    <property type="protein sequence ID" value="PSAMB.scaffold4027size15959.g23247.t1"/>
    <property type="gene ID" value="PSAMB.scaffold4027size15959.g23247"/>
</dbReference>
<proteinExistence type="predicted"/>
<feature type="region of interest" description="Disordered" evidence="5">
    <location>
        <begin position="259"/>
        <end position="279"/>
    </location>
</feature>
<comment type="subcellular location">
    <subcellularLocation>
        <location evidence="1">Cytoplasm</location>
    </subcellularLocation>
</comment>
<organism evidence="6 7">
    <name type="scientific">Plectus sambesii</name>
    <dbReference type="NCBI Taxonomy" id="2011161"/>
    <lineage>
        <taxon>Eukaryota</taxon>
        <taxon>Metazoa</taxon>
        <taxon>Ecdysozoa</taxon>
        <taxon>Nematoda</taxon>
        <taxon>Chromadorea</taxon>
        <taxon>Plectida</taxon>
        <taxon>Plectina</taxon>
        <taxon>Plectoidea</taxon>
        <taxon>Plectidae</taxon>
        <taxon>Plectus</taxon>
    </lineage>
</organism>
<dbReference type="PANTHER" id="PTHR19354">
    <property type="entry name" value="ZIPPER PUTATIVE TUMOR SUPPRESSOR 2 HOMOLOG-LIKE PROTEIN-RELATED"/>
    <property type="match status" value="1"/>
</dbReference>
<dbReference type="InterPro" id="IPR045329">
    <property type="entry name" value="LZTS"/>
</dbReference>
<reference evidence="7" key="1">
    <citation type="submission" date="2022-11" db="UniProtKB">
        <authorList>
            <consortium name="WormBaseParasite"/>
        </authorList>
    </citation>
    <scope>IDENTIFICATION</scope>
</reference>
<evidence type="ECO:0000256" key="5">
    <source>
        <dbReference type="SAM" id="MobiDB-lite"/>
    </source>
</evidence>
<evidence type="ECO:0000256" key="3">
    <source>
        <dbReference type="ARBA" id="ARBA00023054"/>
    </source>
</evidence>
<evidence type="ECO:0000256" key="2">
    <source>
        <dbReference type="ARBA" id="ARBA00022490"/>
    </source>
</evidence>
<evidence type="ECO:0000256" key="1">
    <source>
        <dbReference type="ARBA" id="ARBA00004496"/>
    </source>
</evidence>
<sequence>ASNTGSFGSRQSSGIHVTPSPSDSGVADFETIIKDKDMELANLRATMEHNEEIIVRVYQEKEERWQEKLRELSARLDRSNQNEQQLFGQINRLQDERSQLQFTVQNLTAEKQGLQRKCLQIEREMFSIRDKLEVIAKQNSQCKKCGDSMPFFGNEHNGNNLLRCTVLPGKEAGPIPAPRLSKENSKSPSPAVELRSEVDALRGEVLSLKDTLTNQIGLFNDERKRWDEEKNKVLQHQKLLQSNFAHVTDRNKKLEDTFTSLSNNGPINADVGAPVDRLV</sequence>
<feature type="coiled-coil region" evidence="4">
    <location>
        <begin position="55"/>
        <end position="124"/>
    </location>
</feature>
<dbReference type="PANTHER" id="PTHR19354:SF2">
    <property type="entry name" value="LEUCINE-RICH REPEAT-CONTAINING PROTEIN DDB_G0290503"/>
    <property type="match status" value="1"/>
</dbReference>
<evidence type="ECO:0000313" key="6">
    <source>
        <dbReference type="Proteomes" id="UP000887566"/>
    </source>
</evidence>
<dbReference type="Proteomes" id="UP000887566">
    <property type="component" value="Unplaced"/>
</dbReference>
<protein>
    <submittedName>
        <fullName evidence="7">Uncharacterized protein</fullName>
    </submittedName>
</protein>
<dbReference type="AlphaFoldDB" id="A0A914WEX8"/>
<keyword evidence="2" id="KW-0963">Cytoplasm</keyword>
<keyword evidence="3 4" id="KW-0175">Coiled coil</keyword>
<dbReference type="Pfam" id="PF06818">
    <property type="entry name" value="Fez1"/>
    <property type="match status" value="1"/>
</dbReference>
<feature type="compositionally biased region" description="Polar residues" evidence="5">
    <location>
        <begin position="1"/>
        <end position="23"/>
    </location>
</feature>